<accession>A0A2N6KDZ6</accession>
<evidence type="ECO:0000313" key="3">
    <source>
        <dbReference type="Proteomes" id="UP000235025"/>
    </source>
</evidence>
<proteinExistence type="predicted"/>
<dbReference type="Proteomes" id="UP000235025">
    <property type="component" value="Unassembled WGS sequence"/>
</dbReference>
<evidence type="ECO:0000313" key="2">
    <source>
        <dbReference type="EMBL" id="PLZ97109.1"/>
    </source>
</evidence>
<dbReference type="EMBL" id="NMQA01000195">
    <property type="protein sequence ID" value="PLZ97109.1"/>
    <property type="molecule type" value="Genomic_DNA"/>
</dbReference>
<organism evidence="2 3">
    <name type="scientific">Fischerella thermalis CCMEE 5268</name>
    <dbReference type="NCBI Taxonomy" id="2019662"/>
    <lineage>
        <taxon>Bacteria</taxon>
        <taxon>Bacillati</taxon>
        <taxon>Cyanobacteriota</taxon>
        <taxon>Cyanophyceae</taxon>
        <taxon>Nostocales</taxon>
        <taxon>Hapalosiphonaceae</taxon>
        <taxon>Fischerella</taxon>
    </lineage>
</organism>
<dbReference type="PANTHER" id="PTHR36383:SF1">
    <property type="entry name" value="PROTEIN, PUTATIVE-RELATED"/>
    <property type="match status" value="1"/>
</dbReference>
<gene>
    <name evidence="2" type="ORF">CEN50_16230</name>
</gene>
<name>A0A2N6KDZ6_9CYAN</name>
<feature type="transmembrane region" description="Helical" evidence="1">
    <location>
        <begin position="20"/>
        <end position="46"/>
    </location>
</feature>
<protein>
    <submittedName>
        <fullName evidence="2">Uncharacterized protein</fullName>
    </submittedName>
</protein>
<keyword evidence="1" id="KW-1133">Transmembrane helix</keyword>
<dbReference type="AlphaFoldDB" id="A0A2N6KDZ6"/>
<feature type="transmembrane region" description="Helical" evidence="1">
    <location>
        <begin position="58"/>
        <end position="81"/>
    </location>
</feature>
<dbReference type="RefSeq" id="WP_102173890.1">
    <property type="nucleotide sequence ID" value="NZ_NMQA01000195.1"/>
</dbReference>
<reference evidence="2 3" key="1">
    <citation type="submission" date="2017-07" db="EMBL/GenBank/DDBJ databases">
        <title>Genomes of Fischerella (Mastigocladus) sp. strains.</title>
        <authorList>
            <person name="Miller S.R."/>
        </authorList>
    </citation>
    <scope>NUCLEOTIDE SEQUENCE [LARGE SCALE GENOMIC DNA]</scope>
    <source>
        <strain evidence="2 3">CCMEE 5268</strain>
    </source>
</reference>
<sequence>MNNTSEHLMAERLESLKAGILAALCLLLAFGVTSLINSLVLAKYFATLCRLGVELLNLQFLVSGTVATFSGLLFGVTYRYIIRQDQNPQLKNGGVLAFGLIRGLAQVDVGFACGDDVLPFVAMTFESVLWFKIAAIALDKAMQRGWVKPFSSNFNTNKFEHKT</sequence>
<evidence type="ECO:0000256" key="1">
    <source>
        <dbReference type="SAM" id="Phobius"/>
    </source>
</evidence>
<dbReference type="PANTHER" id="PTHR36383">
    <property type="entry name" value="OS09G0529350 PROTEIN"/>
    <property type="match status" value="1"/>
</dbReference>
<keyword evidence="1" id="KW-0812">Transmembrane</keyword>
<comment type="caution">
    <text evidence="2">The sequence shown here is derived from an EMBL/GenBank/DDBJ whole genome shotgun (WGS) entry which is preliminary data.</text>
</comment>
<keyword evidence="1" id="KW-0472">Membrane</keyword>